<evidence type="ECO:0000313" key="1">
    <source>
        <dbReference type="EMBL" id="MBM6661728.1"/>
    </source>
</evidence>
<dbReference type="EMBL" id="JACJJL010000011">
    <property type="protein sequence ID" value="MBM6661728.1"/>
    <property type="molecule type" value="Genomic_DNA"/>
</dbReference>
<name>A0A938WPF4_9BACT</name>
<protein>
    <submittedName>
        <fullName evidence="1">DUF4948 family protein</fullName>
    </submittedName>
</protein>
<reference evidence="1 2" key="1">
    <citation type="journal article" date="2021" name="Sci. Rep.">
        <title>The distribution of antibiotic resistance genes in chicken gut microbiota commensals.</title>
        <authorList>
            <person name="Juricova H."/>
            <person name="Matiasovicova J."/>
            <person name="Kubasova T."/>
            <person name="Cejkova D."/>
            <person name="Rychlik I."/>
        </authorList>
    </citation>
    <scope>NUCLEOTIDE SEQUENCE [LARGE SCALE GENOMIC DNA]</scope>
    <source>
        <strain evidence="1 2">An819</strain>
    </source>
</reference>
<comment type="caution">
    <text evidence="1">The sequence shown here is derived from an EMBL/GenBank/DDBJ whole genome shotgun (WGS) entry which is preliminary data.</text>
</comment>
<sequence>MKKPIIVPIVAIMSATGCKTALPPADDEILDSFEKHEAAFNRIYDIVADNSVGSFHYPPLYQYETALADSAARQSNTPDGPDEETDTPVYGLSAPDRTMLDSLLAETGCGFILVDRDGPYTAGAENLSLTMQYYCHGTMRATVSKSIVYDAGLRNRKDIDKAEHTDLNKMYGKANSDTTIYKPIKGNWYIKLDMSRY</sequence>
<dbReference type="PROSITE" id="PS51257">
    <property type="entry name" value="PROKAR_LIPOPROTEIN"/>
    <property type="match status" value="1"/>
</dbReference>
<dbReference type="RefSeq" id="WP_205109455.1">
    <property type="nucleotide sequence ID" value="NZ_JACJJL010000011.1"/>
</dbReference>
<evidence type="ECO:0000313" key="2">
    <source>
        <dbReference type="Proteomes" id="UP000764045"/>
    </source>
</evidence>
<dbReference type="Proteomes" id="UP000764045">
    <property type="component" value="Unassembled WGS sequence"/>
</dbReference>
<gene>
    <name evidence="1" type="ORF">H6B30_08195</name>
</gene>
<keyword evidence="2" id="KW-1185">Reference proteome</keyword>
<proteinExistence type="predicted"/>
<dbReference type="InterPro" id="IPR032541">
    <property type="entry name" value="DUF4948"/>
</dbReference>
<accession>A0A938WPF4</accession>
<dbReference type="Pfam" id="PF16306">
    <property type="entry name" value="DUF4948"/>
    <property type="match status" value="1"/>
</dbReference>
<dbReference type="AlphaFoldDB" id="A0A938WPF4"/>
<organism evidence="1 2">
    <name type="scientific">Marseilla massiliensis</name>
    <dbReference type="NCBI Taxonomy" id="1841864"/>
    <lineage>
        <taxon>Bacteria</taxon>
        <taxon>Pseudomonadati</taxon>
        <taxon>Bacteroidota</taxon>
        <taxon>Bacteroidia</taxon>
        <taxon>Bacteroidales</taxon>
        <taxon>Prevotellaceae</taxon>
        <taxon>Marseilla</taxon>
    </lineage>
</organism>